<keyword evidence="2" id="KW-1185">Reference proteome</keyword>
<sequence>MNKHVKLAFMVAPILAIVGFIAADFYKESEAAKDKIVQLVTQGHCDIVNKSCVLVSGEFKVNVSDEAGVTEVNSTFPLDSATLFLVDKNNKMTPYPLGMIKNPYYWRNNTPLGQLLANKGASQKLRLIAKIKGGQYISEFSSQTVK</sequence>
<gene>
    <name evidence="1" type="ORF">FCS21_09490</name>
</gene>
<dbReference type="EMBL" id="SZVP01000007">
    <property type="protein sequence ID" value="TMM45312.1"/>
    <property type="molecule type" value="Genomic_DNA"/>
</dbReference>
<name>A0A8H2JLT9_9GAMM</name>
<dbReference type="OrthoDB" id="5623789at2"/>
<proteinExistence type="predicted"/>
<evidence type="ECO:0000313" key="2">
    <source>
        <dbReference type="Proteomes" id="UP000307702"/>
    </source>
</evidence>
<accession>A0A8H2JLT9</accession>
<organism evidence="1 2">
    <name type="scientific">Colwellia ponticola</name>
    <dbReference type="NCBI Taxonomy" id="2304625"/>
    <lineage>
        <taxon>Bacteria</taxon>
        <taxon>Pseudomonadati</taxon>
        <taxon>Pseudomonadota</taxon>
        <taxon>Gammaproteobacteria</taxon>
        <taxon>Alteromonadales</taxon>
        <taxon>Colwelliaceae</taxon>
        <taxon>Colwellia</taxon>
    </lineage>
</organism>
<dbReference type="RefSeq" id="WP_138622758.1">
    <property type="nucleotide sequence ID" value="NZ_SZVP01000007.1"/>
</dbReference>
<dbReference type="AlphaFoldDB" id="A0A8H2JLT9"/>
<dbReference type="Proteomes" id="UP000307702">
    <property type="component" value="Unassembled WGS sequence"/>
</dbReference>
<evidence type="ECO:0000313" key="1">
    <source>
        <dbReference type="EMBL" id="TMM45312.1"/>
    </source>
</evidence>
<protein>
    <submittedName>
        <fullName evidence="1">Uncharacterized protein</fullName>
    </submittedName>
</protein>
<comment type="caution">
    <text evidence="1">The sequence shown here is derived from an EMBL/GenBank/DDBJ whole genome shotgun (WGS) entry which is preliminary data.</text>
</comment>
<reference evidence="1 2" key="1">
    <citation type="submission" date="2019-05" db="EMBL/GenBank/DDBJ databases">
        <title>Colwellia ponticola sp. nov., isolated from seawater.</title>
        <authorList>
            <person name="Yoon J.-H."/>
        </authorList>
    </citation>
    <scope>NUCLEOTIDE SEQUENCE [LARGE SCALE GENOMIC DNA]</scope>
    <source>
        <strain evidence="1 2">OISW-25</strain>
    </source>
</reference>